<dbReference type="GO" id="GO:0008406">
    <property type="term" value="P:gonad development"/>
    <property type="evidence" value="ECO:0007669"/>
    <property type="project" value="UniProtKB-ARBA"/>
</dbReference>
<dbReference type="GO" id="GO:0045467">
    <property type="term" value="P:R7 cell development"/>
    <property type="evidence" value="ECO:0007669"/>
    <property type="project" value="UniProtKB-ARBA"/>
</dbReference>
<dbReference type="Pfam" id="PF00096">
    <property type="entry name" value="zf-C2H2"/>
    <property type="match status" value="1"/>
</dbReference>
<dbReference type="PANTHER" id="PTHR23110">
    <property type="entry name" value="BTB DOMAIN TRANSCRIPTION FACTOR"/>
    <property type="match status" value="1"/>
</dbReference>
<dbReference type="PROSITE" id="PS50157">
    <property type="entry name" value="ZINC_FINGER_C2H2_2"/>
    <property type="match status" value="1"/>
</dbReference>
<keyword evidence="14" id="KW-1185">Reference proteome</keyword>
<dbReference type="GO" id="GO:0035167">
    <property type="term" value="P:larval lymph gland hemopoiesis"/>
    <property type="evidence" value="ECO:0007669"/>
    <property type="project" value="UniProtKB-ARBA"/>
</dbReference>
<dbReference type="AlphaFoldDB" id="A0A2J7R9R4"/>
<evidence type="ECO:0000256" key="10">
    <source>
        <dbReference type="SAM" id="MobiDB-lite"/>
    </source>
</evidence>
<comment type="function">
    <text evidence="8">Putative transcription factor required for axon growth and guidance in the central and peripheral nervous systems. Repels CNS axons away from the midline by promoting the expression of the midline repellent sli and its receptor robo.</text>
</comment>
<protein>
    <recommendedName>
        <fullName evidence="15">Longitudinals lacking protein</fullName>
    </recommendedName>
</protein>
<evidence type="ECO:0000256" key="7">
    <source>
        <dbReference type="ARBA" id="ARBA00023242"/>
    </source>
</evidence>
<evidence type="ECO:0000256" key="3">
    <source>
        <dbReference type="ARBA" id="ARBA00022782"/>
    </source>
</evidence>
<feature type="compositionally biased region" description="Pro residues" evidence="10">
    <location>
        <begin position="142"/>
        <end position="154"/>
    </location>
</feature>
<evidence type="ECO:0000259" key="12">
    <source>
        <dbReference type="PROSITE" id="PS50157"/>
    </source>
</evidence>
<keyword evidence="3" id="KW-0221">Differentiation</keyword>
<dbReference type="Gene3D" id="3.30.160.60">
    <property type="entry name" value="Classic Zinc Finger"/>
    <property type="match status" value="1"/>
</dbReference>
<dbReference type="GO" id="GO:0006357">
    <property type="term" value="P:regulation of transcription by RNA polymerase II"/>
    <property type="evidence" value="ECO:0007669"/>
    <property type="project" value="TreeGrafter"/>
</dbReference>
<dbReference type="GO" id="GO:0048813">
    <property type="term" value="P:dendrite morphogenesis"/>
    <property type="evidence" value="ECO:0007669"/>
    <property type="project" value="UniProtKB-ARBA"/>
</dbReference>
<dbReference type="OrthoDB" id="407106at2759"/>
<dbReference type="FunFam" id="3.30.710.10:FF:000091">
    <property type="entry name" value="Lola, isoform F"/>
    <property type="match status" value="1"/>
</dbReference>
<evidence type="ECO:0000256" key="5">
    <source>
        <dbReference type="ARBA" id="ARBA00023015"/>
    </source>
</evidence>
<feature type="compositionally biased region" description="Acidic residues" evidence="10">
    <location>
        <begin position="337"/>
        <end position="357"/>
    </location>
</feature>
<feature type="domain" description="BTB" evidence="11">
    <location>
        <begin position="32"/>
        <end position="97"/>
    </location>
</feature>
<evidence type="ECO:0000256" key="6">
    <source>
        <dbReference type="ARBA" id="ARBA00023163"/>
    </source>
</evidence>
<dbReference type="SMART" id="SM00225">
    <property type="entry name" value="BTB"/>
    <property type="match status" value="1"/>
</dbReference>
<dbReference type="InterPro" id="IPR013087">
    <property type="entry name" value="Znf_C2H2_type"/>
</dbReference>
<feature type="domain" description="C2H2-type" evidence="12">
    <location>
        <begin position="495"/>
        <end position="524"/>
    </location>
</feature>
<evidence type="ECO:0000313" key="13">
    <source>
        <dbReference type="EMBL" id="PNF37577.1"/>
    </source>
</evidence>
<evidence type="ECO:0000256" key="8">
    <source>
        <dbReference type="ARBA" id="ARBA00037382"/>
    </source>
</evidence>
<dbReference type="GO" id="GO:0007464">
    <property type="term" value="P:R3/R4 cell fate commitment"/>
    <property type="evidence" value="ECO:0007669"/>
    <property type="project" value="UniProtKB-ARBA"/>
</dbReference>
<dbReference type="InterPro" id="IPR036236">
    <property type="entry name" value="Znf_C2H2_sf"/>
</dbReference>
<feature type="region of interest" description="Disordered" evidence="10">
    <location>
        <begin position="113"/>
        <end position="381"/>
    </location>
</feature>
<feature type="compositionally biased region" description="Basic and acidic residues" evidence="10">
    <location>
        <begin position="306"/>
        <end position="315"/>
    </location>
</feature>
<dbReference type="InterPro" id="IPR051095">
    <property type="entry name" value="Dros_DevTransReg"/>
</dbReference>
<comment type="caution">
    <text evidence="13">The sequence shown here is derived from an EMBL/GenBank/DDBJ whole genome shotgun (WGS) entry which is preliminary data.</text>
</comment>
<organism evidence="13 14">
    <name type="scientific">Cryptotermes secundus</name>
    <dbReference type="NCBI Taxonomy" id="105785"/>
    <lineage>
        <taxon>Eukaryota</taxon>
        <taxon>Metazoa</taxon>
        <taxon>Ecdysozoa</taxon>
        <taxon>Arthropoda</taxon>
        <taxon>Hexapoda</taxon>
        <taxon>Insecta</taxon>
        <taxon>Pterygota</taxon>
        <taxon>Neoptera</taxon>
        <taxon>Polyneoptera</taxon>
        <taxon>Dictyoptera</taxon>
        <taxon>Blattodea</taxon>
        <taxon>Blattoidea</taxon>
        <taxon>Termitoidae</taxon>
        <taxon>Kalotermitidae</taxon>
        <taxon>Cryptotermitinae</taxon>
        <taxon>Cryptotermes</taxon>
    </lineage>
</organism>
<dbReference type="InterPro" id="IPR011333">
    <property type="entry name" value="SKP1/BTB/POZ_sf"/>
</dbReference>
<proteinExistence type="predicted"/>
<keyword evidence="5" id="KW-0805">Transcription regulation</keyword>
<evidence type="ECO:0008006" key="15">
    <source>
        <dbReference type="Google" id="ProtNLM"/>
    </source>
</evidence>
<dbReference type="PROSITE" id="PS00028">
    <property type="entry name" value="ZINC_FINGER_C2H2_1"/>
    <property type="match status" value="1"/>
</dbReference>
<dbReference type="InParanoid" id="A0A2J7R9R4"/>
<gene>
    <name evidence="13" type="ORF">B7P43_G11957</name>
</gene>
<dbReference type="CDD" id="cd18315">
    <property type="entry name" value="BTB_POZ_BAB-like"/>
    <property type="match status" value="1"/>
</dbReference>
<dbReference type="PROSITE" id="PS50097">
    <property type="entry name" value="BTB"/>
    <property type="match status" value="1"/>
</dbReference>
<evidence type="ECO:0000259" key="11">
    <source>
        <dbReference type="PROSITE" id="PS50097"/>
    </source>
</evidence>
<feature type="compositionally biased region" description="Low complexity" evidence="10">
    <location>
        <begin position="236"/>
        <end position="254"/>
    </location>
</feature>
<keyword evidence="9" id="KW-0862">Zinc</keyword>
<dbReference type="GO" id="GO:0016199">
    <property type="term" value="P:axon midline choice point recognition"/>
    <property type="evidence" value="ECO:0007669"/>
    <property type="project" value="UniProtKB-ARBA"/>
</dbReference>
<sequence>MGSEQQFCLKWNNHQSTIVAGFDTLLESGTLVDCTLAAEGQYLKAHKVVLSACSPYFELLLSQHDEKHPIVILKDVKFQELKAMVDYMYHGEVNISQDQLGALLKAAESLQIKGLSDSGGGGSERERENVDKRHHGTRKQTVPPPQPRSSPIPPHSSTLGHRRPAPPPPAAPPPIVDLPEDDSPPPSRPPPLPRVPSSREGSLSPPPKRKRHRRRSSGEDGSLSAAPVPVTEGSHETSSSSELPPQSQPAPLATVPSVPANLTPVVPPSSEPAALPSNQASEQPVSETELLNPPSQAAEEAAPRQPAREMAHEQALEPVQKLEPPSEVLLEPKSEYLEEDVNEDSVEDLTLDDDMDEIDHARPGPSHGGEGSSSQGAGFAPWHMADQSRDEVFMAAQESVGAHRDSQAWLMVSGSQTNSRLHQGLMSMAAWTRGSGSSGTGSNSSAGNLAPPYQDFIGQGNSNKSLSCPRCDRKYAVLYTLERHLRYECGVEKQFSCGICFKRFKRSDVLKVHQRNAGHVTEEDM</sequence>
<feature type="compositionally biased region" description="Polar residues" evidence="10">
    <location>
        <begin position="276"/>
        <end position="286"/>
    </location>
</feature>
<keyword evidence="6" id="KW-0804">Transcription</keyword>
<dbReference type="EMBL" id="NEVH01006580">
    <property type="protein sequence ID" value="PNF37572.1"/>
    <property type="molecule type" value="Genomic_DNA"/>
</dbReference>
<keyword evidence="9" id="KW-0479">Metal-binding</keyword>
<dbReference type="EMBL" id="NEVH01006580">
    <property type="protein sequence ID" value="PNF37577.1"/>
    <property type="molecule type" value="Genomic_DNA"/>
</dbReference>
<reference evidence="13 14" key="1">
    <citation type="submission" date="2017-12" db="EMBL/GenBank/DDBJ databases">
        <title>Hemimetabolous genomes reveal molecular basis of termite eusociality.</title>
        <authorList>
            <person name="Harrison M.C."/>
            <person name="Jongepier E."/>
            <person name="Robertson H.M."/>
            <person name="Arning N."/>
            <person name="Bitard-Feildel T."/>
            <person name="Chao H."/>
            <person name="Childers C.P."/>
            <person name="Dinh H."/>
            <person name="Doddapaneni H."/>
            <person name="Dugan S."/>
            <person name="Gowin J."/>
            <person name="Greiner C."/>
            <person name="Han Y."/>
            <person name="Hu H."/>
            <person name="Hughes D.S.T."/>
            <person name="Huylmans A.-K."/>
            <person name="Kemena C."/>
            <person name="Kremer L.P.M."/>
            <person name="Lee S.L."/>
            <person name="Lopez-Ezquerra A."/>
            <person name="Mallet L."/>
            <person name="Monroy-Kuhn J.M."/>
            <person name="Moser A."/>
            <person name="Murali S.C."/>
            <person name="Muzny D.M."/>
            <person name="Otani S."/>
            <person name="Piulachs M.-D."/>
            <person name="Poelchau M."/>
            <person name="Qu J."/>
            <person name="Schaub F."/>
            <person name="Wada-Katsumata A."/>
            <person name="Worley K.C."/>
            <person name="Xie Q."/>
            <person name="Ylla G."/>
            <person name="Poulsen M."/>
            <person name="Gibbs R.A."/>
            <person name="Schal C."/>
            <person name="Richards S."/>
            <person name="Belles X."/>
            <person name="Korb J."/>
            <person name="Bornberg-Bauer E."/>
        </authorList>
    </citation>
    <scope>NUCLEOTIDE SEQUENCE [LARGE SCALE GENOMIC DNA]</scope>
    <source>
        <tissue evidence="13">Whole body</tissue>
    </source>
</reference>
<dbReference type="GO" id="GO:0007526">
    <property type="term" value="P:larval somatic muscle development"/>
    <property type="evidence" value="ECO:0007669"/>
    <property type="project" value="UniProtKB-ARBA"/>
</dbReference>
<dbReference type="STRING" id="105785.A0A2J7R9R4"/>
<evidence type="ECO:0000256" key="1">
    <source>
        <dbReference type="ARBA" id="ARBA00004123"/>
    </source>
</evidence>
<dbReference type="Pfam" id="PF00651">
    <property type="entry name" value="BTB"/>
    <property type="match status" value="1"/>
</dbReference>
<evidence type="ECO:0000256" key="4">
    <source>
        <dbReference type="ARBA" id="ARBA00022902"/>
    </source>
</evidence>
<accession>A0A2J7R9R4</accession>
<dbReference type="SUPFAM" id="SSF54695">
    <property type="entry name" value="POZ domain"/>
    <property type="match status" value="1"/>
</dbReference>
<dbReference type="Gene3D" id="3.30.710.10">
    <property type="entry name" value="Potassium Channel Kv1.1, Chain A"/>
    <property type="match status" value="1"/>
</dbReference>
<dbReference type="PANTHER" id="PTHR23110:SF111">
    <property type="entry name" value="LONGITUDINALS LACKING PROTEIN, ISOFORMS F_I_K_T"/>
    <property type="match status" value="1"/>
</dbReference>
<evidence type="ECO:0000256" key="2">
    <source>
        <dbReference type="ARBA" id="ARBA00022473"/>
    </source>
</evidence>
<evidence type="ECO:0000256" key="9">
    <source>
        <dbReference type="PROSITE-ProRule" id="PRU00042"/>
    </source>
</evidence>
<feature type="compositionally biased region" description="Pro residues" evidence="10">
    <location>
        <begin position="184"/>
        <end position="194"/>
    </location>
</feature>
<keyword evidence="7" id="KW-0539">Nucleus</keyword>
<dbReference type="InterPro" id="IPR000210">
    <property type="entry name" value="BTB/POZ_dom"/>
</dbReference>
<dbReference type="Proteomes" id="UP000235965">
    <property type="component" value="Unassembled WGS sequence"/>
</dbReference>
<name>A0A2J7R9R4_9NEOP</name>
<dbReference type="GO" id="GO:0045476">
    <property type="term" value="P:nurse cell apoptotic process"/>
    <property type="evidence" value="ECO:0007669"/>
    <property type="project" value="UniProtKB-ARBA"/>
</dbReference>
<dbReference type="SUPFAM" id="SSF57667">
    <property type="entry name" value="beta-beta-alpha zinc fingers"/>
    <property type="match status" value="1"/>
</dbReference>
<dbReference type="GO" id="GO:0008270">
    <property type="term" value="F:zinc ion binding"/>
    <property type="evidence" value="ECO:0007669"/>
    <property type="project" value="UniProtKB-KW"/>
</dbReference>
<keyword evidence="9" id="KW-0863">Zinc-finger</keyword>
<evidence type="ECO:0000313" key="14">
    <source>
        <dbReference type="Proteomes" id="UP000235965"/>
    </source>
</evidence>
<keyword evidence="4" id="KW-0524">Neurogenesis</keyword>
<feature type="compositionally biased region" description="Low complexity" evidence="10">
    <location>
        <begin position="296"/>
        <end position="305"/>
    </location>
</feature>
<dbReference type="GO" id="GO:0005634">
    <property type="term" value="C:nucleus"/>
    <property type="evidence" value="ECO:0007669"/>
    <property type="project" value="UniProtKB-SubCell"/>
</dbReference>
<feature type="compositionally biased region" description="Pro residues" evidence="10">
    <location>
        <begin position="165"/>
        <end position="176"/>
    </location>
</feature>
<comment type="subcellular location">
    <subcellularLocation>
        <location evidence="1">Nucleus</location>
    </subcellularLocation>
</comment>
<keyword evidence="2" id="KW-0217">Developmental protein</keyword>